<evidence type="ECO:0000313" key="2">
    <source>
        <dbReference type="Proteomes" id="UP000288002"/>
    </source>
</evidence>
<sequence length="345" mass="38153">MKWLGSDRDSARKILADGLVCRDDGEGLRIAAVAECLRAASYLCSAPSTDREAWVPATTLSLTSLVRRRLLPLWPTLDDEQASEPGVKAILENLGELGDLVRLEGGRWLTPPPQAISTGGRLAVITGGGPAQTFPWPITLRGAGRLRLIDVDTCAGYIDLWEPREWIGAPLEGLQKWSSQLLTNAKAQLRPASSELTDVSIRCGGKWVALSACATAEGLFLAQCRTGPRFEYSVVQVSQGHLRQMKELRREESKRLQFYLDAEAGHPLKVRIDVSQSEVRLRLNRHLPREEARALLLGWQLPQPERGGATAKSYVIPREMFPIVRQALTGLSVVLTERELAERRP</sequence>
<gene>
    <name evidence="1" type="ORF">A9HBioS_0311</name>
</gene>
<dbReference type="EMBL" id="MKWS01000001">
    <property type="protein sequence ID" value="RVD79787.1"/>
    <property type="molecule type" value="Genomic_DNA"/>
</dbReference>
<dbReference type="AlphaFoldDB" id="A0AA94JJX3"/>
<proteinExistence type="predicted"/>
<dbReference type="Proteomes" id="UP000288002">
    <property type="component" value="Unassembled WGS sequence"/>
</dbReference>
<comment type="caution">
    <text evidence="1">The sequence shown here is derived from an EMBL/GenBank/DDBJ whole genome shotgun (WGS) entry which is preliminary data.</text>
</comment>
<accession>A0AA94JJX3</accession>
<name>A0AA94JJX3_9PSED</name>
<protein>
    <submittedName>
        <fullName evidence="1">Uncharacterized protein</fullName>
    </submittedName>
</protein>
<reference evidence="1 2" key="1">
    <citation type="submission" date="2016-10" db="EMBL/GenBank/DDBJ databases">
        <title>Search of new enzymes for the oxidation of sulfur compounds.</title>
        <authorList>
            <person name="Novo A."/>
            <person name="Moreira I.S."/>
            <person name="Castro P.M."/>
        </authorList>
    </citation>
    <scope>NUCLEOTIDE SEQUENCE [LARGE SCALE GENOMIC DNA]</scope>
    <source>
        <strain evidence="1 2">A9</strain>
    </source>
</reference>
<organism evidence="1 2">
    <name type="scientific">Pseudomonas koreensis</name>
    <dbReference type="NCBI Taxonomy" id="198620"/>
    <lineage>
        <taxon>Bacteria</taxon>
        <taxon>Pseudomonadati</taxon>
        <taxon>Pseudomonadota</taxon>
        <taxon>Gammaproteobacteria</taxon>
        <taxon>Pseudomonadales</taxon>
        <taxon>Pseudomonadaceae</taxon>
        <taxon>Pseudomonas</taxon>
    </lineage>
</organism>
<evidence type="ECO:0000313" key="1">
    <source>
        <dbReference type="EMBL" id="RVD79787.1"/>
    </source>
</evidence>